<name>A0A6G0XYW4_9STRA</name>
<dbReference type="AlphaFoldDB" id="A0A6G0XYW4"/>
<accession>A0A6G0XYW4</accession>
<protein>
    <submittedName>
        <fullName evidence="1">Uncharacterized protein</fullName>
    </submittedName>
</protein>
<organism evidence="1 2">
    <name type="scientific">Aphanomyces euteiches</name>
    <dbReference type="NCBI Taxonomy" id="100861"/>
    <lineage>
        <taxon>Eukaryota</taxon>
        <taxon>Sar</taxon>
        <taxon>Stramenopiles</taxon>
        <taxon>Oomycota</taxon>
        <taxon>Saprolegniomycetes</taxon>
        <taxon>Saprolegniales</taxon>
        <taxon>Verrucalvaceae</taxon>
        <taxon>Aphanomyces</taxon>
    </lineage>
</organism>
<sequence length="282" mass="33076">MKTARRMIDFYVIKYQRKSERARILHNALTERKWPEISYKGMELKQLYLENGLPCFCGIEISTINQLADILVKMHVDSCQRSDMLDLHFLELGVPQWTCSINRSLASIKTQFVRYGVAHASAKETLKSIKAIGSYIVSSAEYKRQMCLWSLLLQNQVDLVATLDEVDYSVATVIREWISRGKVAYSPKLVAGSSIENVEQVVEFYLDHYRAKHCIICGENLPVLHLFLRKVWHLFMLSMFHLGFHYQRNTYSVYWELRCITHDWLAVHILLIQFCLYPCLWR</sequence>
<proteinExistence type="predicted"/>
<comment type="caution">
    <text evidence="1">The sequence shown here is derived from an EMBL/GenBank/DDBJ whole genome shotgun (WGS) entry which is preliminary data.</text>
</comment>
<reference evidence="1 2" key="1">
    <citation type="submission" date="2019-07" db="EMBL/GenBank/DDBJ databases">
        <title>Genomics analysis of Aphanomyces spp. identifies a new class of oomycete effector associated with host adaptation.</title>
        <authorList>
            <person name="Gaulin E."/>
        </authorList>
    </citation>
    <scope>NUCLEOTIDE SEQUENCE [LARGE SCALE GENOMIC DNA]</scope>
    <source>
        <strain evidence="1 2">ATCC 201684</strain>
    </source>
</reference>
<evidence type="ECO:0000313" key="1">
    <source>
        <dbReference type="EMBL" id="KAF0745745.1"/>
    </source>
</evidence>
<dbReference type="EMBL" id="VJMJ01000001">
    <property type="protein sequence ID" value="KAF0745745.1"/>
    <property type="molecule type" value="Genomic_DNA"/>
</dbReference>
<dbReference type="Proteomes" id="UP000481153">
    <property type="component" value="Unassembled WGS sequence"/>
</dbReference>
<evidence type="ECO:0000313" key="2">
    <source>
        <dbReference type="Proteomes" id="UP000481153"/>
    </source>
</evidence>
<gene>
    <name evidence="1" type="ORF">Ae201684_000193</name>
</gene>
<keyword evidence="2" id="KW-1185">Reference proteome</keyword>